<evidence type="ECO:0000313" key="2">
    <source>
        <dbReference type="Proteomes" id="UP001219630"/>
    </source>
</evidence>
<dbReference type="Proteomes" id="UP001219630">
    <property type="component" value="Chromosome"/>
</dbReference>
<reference evidence="1 2" key="1">
    <citation type="submission" date="2022-12" db="EMBL/GenBank/DDBJ databases">
        <title>Complete genome sequencing of Dickeya lacustris type strain LMG30899.</title>
        <authorList>
            <person name="Dobhal S."/>
            <person name="Arizala D."/>
            <person name="Arif M."/>
        </authorList>
    </citation>
    <scope>NUCLEOTIDE SEQUENCE [LARGE SCALE GENOMIC DNA]</scope>
    <source>
        <strain evidence="1 2">LMG30899</strain>
    </source>
</reference>
<organism evidence="1 2">
    <name type="scientific">Dickeya lacustris</name>
    <dbReference type="NCBI Taxonomy" id="2259638"/>
    <lineage>
        <taxon>Bacteria</taxon>
        <taxon>Pseudomonadati</taxon>
        <taxon>Pseudomonadota</taxon>
        <taxon>Gammaproteobacteria</taxon>
        <taxon>Enterobacterales</taxon>
        <taxon>Pectobacteriaceae</taxon>
        <taxon>Dickeya</taxon>
    </lineage>
</organism>
<keyword evidence="2" id="KW-1185">Reference proteome</keyword>
<sequence>MPDMPDLPDLPDLPELCASKDFFPKPGDKLTGIGFIDKFHQQCVQATTMSMMTTPTLAPHTL</sequence>
<proteinExistence type="predicted"/>
<protein>
    <submittedName>
        <fullName evidence="1">Uncharacterized protein</fullName>
    </submittedName>
</protein>
<dbReference type="EMBL" id="CP114280">
    <property type="protein sequence ID" value="WFN54966.1"/>
    <property type="molecule type" value="Genomic_DNA"/>
</dbReference>
<evidence type="ECO:0000313" key="1">
    <source>
        <dbReference type="EMBL" id="WFN54966.1"/>
    </source>
</evidence>
<gene>
    <name evidence="1" type="ORF">O1Q98_15115</name>
</gene>
<dbReference type="RefSeq" id="WP_125260568.1">
    <property type="nucleotide sequence ID" value="NZ_CP114280.1"/>
</dbReference>
<accession>A0ABY8G4T6</accession>
<name>A0ABY8G4T6_9GAMM</name>